<dbReference type="InterPro" id="IPR002110">
    <property type="entry name" value="Ankyrin_rpt"/>
</dbReference>
<evidence type="ECO:0000256" key="2">
    <source>
        <dbReference type="ARBA" id="ARBA00023043"/>
    </source>
</evidence>
<dbReference type="Gene3D" id="1.25.40.20">
    <property type="entry name" value="Ankyrin repeat-containing domain"/>
    <property type="match status" value="4"/>
</dbReference>
<keyword evidence="7" id="KW-1185">Reference proteome</keyword>
<comment type="caution">
    <text evidence="6">The sequence shown here is derived from an EMBL/GenBank/DDBJ whole genome shotgun (WGS) entry which is preliminary data.</text>
</comment>
<dbReference type="GeneID" id="89971852"/>
<evidence type="ECO:0000313" key="6">
    <source>
        <dbReference type="EMBL" id="KAK5050388.1"/>
    </source>
</evidence>
<evidence type="ECO:0000256" key="3">
    <source>
        <dbReference type="PROSITE-ProRule" id="PRU00023"/>
    </source>
</evidence>
<dbReference type="Pfam" id="PF24883">
    <property type="entry name" value="NPHP3_N"/>
    <property type="match status" value="1"/>
</dbReference>
<proteinExistence type="predicted"/>
<dbReference type="Gene3D" id="3.40.50.300">
    <property type="entry name" value="P-loop containing nucleotide triphosphate hydrolases"/>
    <property type="match status" value="1"/>
</dbReference>
<reference evidence="6 7" key="1">
    <citation type="submission" date="2023-08" db="EMBL/GenBank/DDBJ databases">
        <title>Black Yeasts Isolated from many extreme environments.</title>
        <authorList>
            <person name="Coleine C."/>
            <person name="Stajich J.E."/>
            <person name="Selbmann L."/>
        </authorList>
    </citation>
    <scope>NUCLEOTIDE SEQUENCE [LARGE SCALE GENOMIC DNA]</scope>
    <source>
        <strain evidence="6 7">CCFEE 5792</strain>
    </source>
</reference>
<evidence type="ECO:0000313" key="7">
    <source>
        <dbReference type="Proteomes" id="UP001358417"/>
    </source>
</evidence>
<protein>
    <recommendedName>
        <fullName evidence="5">Nephrocystin 3-like N-terminal domain-containing protein</fullName>
    </recommendedName>
</protein>
<evidence type="ECO:0000256" key="1">
    <source>
        <dbReference type="ARBA" id="ARBA00022737"/>
    </source>
</evidence>
<dbReference type="Pfam" id="PF12796">
    <property type="entry name" value="Ank_2"/>
    <property type="match status" value="3"/>
</dbReference>
<gene>
    <name evidence="6" type="ORF">LTR84_003669</name>
</gene>
<feature type="compositionally biased region" description="Polar residues" evidence="4">
    <location>
        <begin position="1"/>
        <end position="22"/>
    </location>
</feature>
<dbReference type="PANTHER" id="PTHR24198">
    <property type="entry name" value="ANKYRIN REPEAT AND PROTEIN KINASE DOMAIN-CONTAINING PROTEIN"/>
    <property type="match status" value="1"/>
</dbReference>
<accession>A0AAV9N811</accession>
<feature type="domain" description="Nephrocystin 3-like N-terminal" evidence="5">
    <location>
        <begin position="65"/>
        <end position="248"/>
    </location>
</feature>
<dbReference type="PROSITE" id="PS50297">
    <property type="entry name" value="ANK_REP_REGION"/>
    <property type="match status" value="1"/>
</dbReference>
<evidence type="ECO:0000259" key="5">
    <source>
        <dbReference type="Pfam" id="PF24883"/>
    </source>
</evidence>
<dbReference type="RefSeq" id="XP_064704974.1">
    <property type="nucleotide sequence ID" value="XM_064847253.1"/>
</dbReference>
<dbReference type="EMBL" id="JAVRRD010000017">
    <property type="protein sequence ID" value="KAK5050388.1"/>
    <property type="molecule type" value="Genomic_DNA"/>
</dbReference>
<dbReference type="SUPFAM" id="SSF52540">
    <property type="entry name" value="P-loop containing nucleoside triphosphate hydrolases"/>
    <property type="match status" value="1"/>
</dbReference>
<dbReference type="Proteomes" id="UP001358417">
    <property type="component" value="Unassembled WGS sequence"/>
</dbReference>
<dbReference type="AlphaFoldDB" id="A0AAV9N811"/>
<sequence length="942" mass="105936">MAESSVNVNQIGDSTSSNNLHGGTQIIVGNPRFGGRLSSESNWKSQFDTTDYCAYQVKVEVPFDGTCHWIDGVGEYQEWLRGTKSFLCVVGNPGTGKTVLARHIRDTIERHIQSEEPEESTKLIWYFCSSTLVDTRDQAAQQPAAISILRSLIHQYLIHASDSASAAQCIRKKYDQSSNGLLDSYAQLAELFGKVIENPGGENWYCIIDGFDSIRDVSDRGVLLNTIAPNSSIYGDRDCRKRVKLLLTTQPCQDIASMVRTVGYDNIVCFSDAEGNAANSLDIERFVKAQSSGFGGYSLEDSEKWQANLIREAAGNFRWIAAVLPVLAVTPLQRRQKKMETVSSDSMRAMIETIFERLNASDERKRGERECLLELIVTARRPLKLSELVAATKLAGRPFSKLGFAFFTKTVLCDHIQLCEPAVRLQGTEIHLFHFSLESAVKSRPHWNHAYTRDLHHRMASCCLAYLVFSTYDQNPLQGSFRQDCAQEQGRLMEKFPFLDYACFAWPYHLQNAHDSGSRELWKFVQSNSSENTRELMVQLDQFRFGEEYVRGQSWLHMLIRHNLTALVDYLLRAPQRASTPLNINARDEKGRTPIWLAVAYGREDMVRFLLATKSVDCNTSDNEKGLSPVMLAAARNLDEIVRQFVNVNFTYIDWDQGDSQGRTALWLAASHGHGEVVRSILEKVTDQVKLEVKCLEQTALVIAARKGHDSVVATLLACGADVESEDDMEKRTALSWAAGNGHSKAVTYLIERGSANIDHKDAKAGHTPLEWAAAGGFDEIGKLIIKTHCERHADRWTCELTEMLLHATKTGQIHLFRILFNYPDVSPEMRRKSLFSAAEEGYLEIVEQILGHQSLSVSVNSRDEEDDRKTLLMRVAEKGRSQILSLLLKQEGIDLDATDSQNRKVDDWAVGRPEIVALLRDKRKKVASRTSMRIPLSCLAH</sequence>
<dbReference type="InterPro" id="IPR056884">
    <property type="entry name" value="NPHP3-like_N"/>
</dbReference>
<keyword evidence="1" id="KW-0677">Repeat</keyword>
<dbReference type="SUPFAM" id="SSF48403">
    <property type="entry name" value="Ankyrin repeat"/>
    <property type="match status" value="2"/>
</dbReference>
<name>A0AAV9N811_9EURO</name>
<dbReference type="PANTHER" id="PTHR24198:SF165">
    <property type="entry name" value="ANKYRIN REPEAT-CONTAINING PROTEIN-RELATED"/>
    <property type="match status" value="1"/>
</dbReference>
<feature type="repeat" description="ANK" evidence="3">
    <location>
        <begin position="696"/>
        <end position="728"/>
    </location>
</feature>
<dbReference type="InterPro" id="IPR036770">
    <property type="entry name" value="Ankyrin_rpt-contain_sf"/>
</dbReference>
<evidence type="ECO:0000256" key="4">
    <source>
        <dbReference type="SAM" id="MobiDB-lite"/>
    </source>
</evidence>
<feature type="region of interest" description="Disordered" evidence="4">
    <location>
        <begin position="1"/>
        <end position="23"/>
    </location>
</feature>
<dbReference type="SMART" id="SM00248">
    <property type="entry name" value="ANK"/>
    <property type="match status" value="9"/>
</dbReference>
<dbReference type="InterPro" id="IPR027417">
    <property type="entry name" value="P-loop_NTPase"/>
</dbReference>
<keyword evidence="2 3" id="KW-0040">ANK repeat</keyword>
<organism evidence="6 7">
    <name type="scientific">Exophiala bonariae</name>
    <dbReference type="NCBI Taxonomy" id="1690606"/>
    <lineage>
        <taxon>Eukaryota</taxon>
        <taxon>Fungi</taxon>
        <taxon>Dikarya</taxon>
        <taxon>Ascomycota</taxon>
        <taxon>Pezizomycotina</taxon>
        <taxon>Eurotiomycetes</taxon>
        <taxon>Chaetothyriomycetidae</taxon>
        <taxon>Chaetothyriales</taxon>
        <taxon>Herpotrichiellaceae</taxon>
        <taxon>Exophiala</taxon>
    </lineage>
</organism>
<dbReference type="PROSITE" id="PS50088">
    <property type="entry name" value="ANK_REPEAT"/>
    <property type="match status" value="1"/>
</dbReference>